<proteinExistence type="predicted"/>
<accession>A0A0M3I228</accession>
<evidence type="ECO:0000313" key="1">
    <source>
        <dbReference type="Proteomes" id="UP000036681"/>
    </source>
</evidence>
<organism evidence="1 2">
    <name type="scientific">Ascaris lumbricoides</name>
    <name type="common">Giant roundworm</name>
    <dbReference type="NCBI Taxonomy" id="6252"/>
    <lineage>
        <taxon>Eukaryota</taxon>
        <taxon>Metazoa</taxon>
        <taxon>Ecdysozoa</taxon>
        <taxon>Nematoda</taxon>
        <taxon>Chromadorea</taxon>
        <taxon>Rhabditida</taxon>
        <taxon>Spirurina</taxon>
        <taxon>Ascaridomorpha</taxon>
        <taxon>Ascaridoidea</taxon>
        <taxon>Ascarididae</taxon>
        <taxon>Ascaris</taxon>
    </lineage>
</organism>
<evidence type="ECO:0000313" key="2">
    <source>
        <dbReference type="WBParaSite" id="ALUE_0001046001-mRNA-1"/>
    </source>
</evidence>
<dbReference type="AlphaFoldDB" id="A0A0M3I228"/>
<dbReference type="WBParaSite" id="ALUE_0001046001-mRNA-1">
    <property type="protein sequence ID" value="ALUE_0001046001-mRNA-1"/>
    <property type="gene ID" value="ALUE_0001046001"/>
</dbReference>
<protein>
    <submittedName>
        <fullName evidence="2">Uncharacterized protein</fullName>
    </submittedName>
</protein>
<name>A0A0M3I228_ASCLU</name>
<sequence>MRRSSVTTLKGVRCSNERSHACGHYFAEGSAHIELEALMKGYKFPMSKDLQSRLHLNEFKLEFGRQEVSRETEKSGVLERRTVTLIRSTHASPQQESEHGCCDYGSFEQHAFWHVSPLIFAINHGPARKEDRGHDGDWRDLEWA</sequence>
<keyword evidence="1" id="KW-1185">Reference proteome</keyword>
<reference evidence="2" key="1">
    <citation type="submission" date="2017-02" db="UniProtKB">
        <authorList>
            <consortium name="WormBaseParasite"/>
        </authorList>
    </citation>
    <scope>IDENTIFICATION</scope>
</reference>
<dbReference type="Proteomes" id="UP000036681">
    <property type="component" value="Unplaced"/>
</dbReference>